<feature type="compositionally biased region" description="Basic and acidic residues" evidence="1">
    <location>
        <begin position="249"/>
        <end position="264"/>
    </location>
</feature>
<feature type="compositionally biased region" description="Basic residues" evidence="1">
    <location>
        <begin position="643"/>
        <end position="652"/>
    </location>
</feature>
<feature type="compositionally biased region" description="Polar residues" evidence="1">
    <location>
        <begin position="679"/>
        <end position="701"/>
    </location>
</feature>
<feature type="region of interest" description="Disordered" evidence="1">
    <location>
        <begin position="638"/>
        <end position="717"/>
    </location>
</feature>
<evidence type="ECO:0000313" key="3">
    <source>
        <dbReference type="EMBL" id="CAJ0929112.1"/>
    </source>
</evidence>
<evidence type="ECO:0000313" key="4">
    <source>
        <dbReference type="Proteomes" id="UP001176940"/>
    </source>
</evidence>
<dbReference type="PROSITE" id="PS50188">
    <property type="entry name" value="B302_SPRY"/>
    <property type="match status" value="1"/>
</dbReference>
<dbReference type="SMART" id="SM00449">
    <property type="entry name" value="SPRY"/>
    <property type="match status" value="1"/>
</dbReference>
<protein>
    <recommendedName>
        <fullName evidence="2">B30.2/SPRY domain-containing protein</fullName>
    </recommendedName>
</protein>
<dbReference type="InterPro" id="IPR001870">
    <property type="entry name" value="B30.2/SPRY"/>
</dbReference>
<dbReference type="EMBL" id="CAUEEQ010005558">
    <property type="protein sequence ID" value="CAJ0929112.1"/>
    <property type="molecule type" value="Genomic_DNA"/>
</dbReference>
<feature type="non-terminal residue" evidence="3">
    <location>
        <position position="1"/>
    </location>
</feature>
<dbReference type="InterPro" id="IPR035768">
    <property type="entry name" value="SPRY_HERC1"/>
</dbReference>
<organism evidence="3 4">
    <name type="scientific">Ranitomeya imitator</name>
    <name type="common">mimic poison frog</name>
    <dbReference type="NCBI Taxonomy" id="111125"/>
    <lineage>
        <taxon>Eukaryota</taxon>
        <taxon>Metazoa</taxon>
        <taxon>Chordata</taxon>
        <taxon>Craniata</taxon>
        <taxon>Vertebrata</taxon>
        <taxon>Euteleostomi</taxon>
        <taxon>Amphibia</taxon>
        <taxon>Batrachia</taxon>
        <taxon>Anura</taxon>
        <taxon>Neobatrachia</taxon>
        <taxon>Hyloidea</taxon>
        <taxon>Dendrobatidae</taxon>
        <taxon>Dendrobatinae</taxon>
        <taxon>Ranitomeya</taxon>
    </lineage>
</organism>
<dbReference type="Gene3D" id="2.60.120.920">
    <property type="match status" value="1"/>
</dbReference>
<evidence type="ECO:0000259" key="2">
    <source>
        <dbReference type="PROSITE" id="PS50188"/>
    </source>
</evidence>
<dbReference type="InterPro" id="IPR050672">
    <property type="entry name" value="FBXO45-Fsn/SPSB_families"/>
</dbReference>
<comment type="caution">
    <text evidence="3">The sequence shown here is derived from an EMBL/GenBank/DDBJ whole genome shotgun (WGS) entry which is preliminary data.</text>
</comment>
<dbReference type="CDD" id="cd12881">
    <property type="entry name" value="SPRY_HERC1"/>
    <property type="match status" value="1"/>
</dbReference>
<sequence>AQQRLLLVTVFALSVRYQPVDVSLAISTGLLSVLSQLCGTETMLGQPLQLLPKSGVSQLSTALKVASTRLLQILAITTGTYADKLSPKVVQSLLDLLCSQLKNLLSQAGVMPTFGENEEERKSELLGESEKKDFRATLRKQRTAELHLGDFLVFLRRVVSSKAIQSKMASPKWTEVLMNIASQKCSSGVPLVGNLRTRLLALHVLEAVLPACESSVDDDQMAQVVERLFSLLSDCMWETPIAQAKHSHQLKEKEQESRLQKQGEVEEEEEDLPIQEVSFDPEKAQCCLVENGQILTHGSGGKGYGLASTGVTSGCYQWKFYIVKENRGNEGTCVGVSRWPVHDFNHRTTSDMWLYRAYSGNLYHNGEQTLTLPSFTQGDFITCVLDMEARTVSFGKNGEEPKLAFEDIDAAELYPCVMFYSSNPGEKVKICDMQMRGTPRDLLPGDPICSPVATVLAESSVQLLRILHRTERWTHCINKKMVERLQKIKGCLREAGAKLKKSRSVQSREEHETRDEKEDDKGKHSRHGLAELGETQLKTLCVEVWPVLAIIGGVDTGLRVGGRCVHKQTGRHATLLGVVKEGSTSAKVQWDEAEITISDTPLYNLEPCDPPPFDVARFRGLTASTLLDLTYLTGIHEDPGKLGAKRHEKRHRHESEEKGDPEQKGDVESIERATEEKTISNIASKSENESITLLSETPASEQQHHSIDGKRKSHDHLSRSHDVAQSEIRAVQLSYINLGAMKSLGALLSCSKYAELLLIP</sequence>
<feature type="compositionally biased region" description="Basic and acidic residues" evidence="1">
    <location>
        <begin position="702"/>
        <end position="717"/>
    </location>
</feature>
<name>A0ABN9KZ13_9NEOB</name>
<dbReference type="PANTHER" id="PTHR12245">
    <property type="entry name" value="SPRY DOMAIN CONTAINING SOCS BOX PROTEIN"/>
    <property type="match status" value="1"/>
</dbReference>
<feature type="non-terminal residue" evidence="3">
    <location>
        <position position="760"/>
    </location>
</feature>
<dbReference type="SUPFAM" id="SSF49899">
    <property type="entry name" value="Concanavalin A-like lectins/glucanases"/>
    <property type="match status" value="1"/>
</dbReference>
<dbReference type="Proteomes" id="UP001176940">
    <property type="component" value="Unassembled WGS sequence"/>
</dbReference>
<proteinExistence type="predicted"/>
<reference evidence="3" key="1">
    <citation type="submission" date="2023-07" db="EMBL/GenBank/DDBJ databases">
        <authorList>
            <person name="Stuckert A."/>
        </authorList>
    </citation>
    <scope>NUCLEOTIDE SEQUENCE</scope>
</reference>
<keyword evidence="4" id="KW-1185">Reference proteome</keyword>
<feature type="compositionally biased region" description="Basic and acidic residues" evidence="1">
    <location>
        <begin position="653"/>
        <end position="678"/>
    </location>
</feature>
<dbReference type="InterPro" id="IPR043136">
    <property type="entry name" value="B30.2/SPRY_sf"/>
</dbReference>
<gene>
    <name evidence="3" type="ORF">RIMI_LOCUS3655545</name>
</gene>
<feature type="region of interest" description="Disordered" evidence="1">
    <location>
        <begin position="246"/>
        <end position="273"/>
    </location>
</feature>
<dbReference type="InterPro" id="IPR013320">
    <property type="entry name" value="ConA-like_dom_sf"/>
</dbReference>
<feature type="compositionally biased region" description="Basic and acidic residues" evidence="1">
    <location>
        <begin position="506"/>
        <end position="522"/>
    </location>
</feature>
<dbReference type="Pfam" id="PF00622">
    <property type="entry name" value="SPRY"/>
    <property type="match status" value="1"/>
</dbReference>
<accession>A0ABN9KZ13</accession>
<feature type="domain" description="B30.2/SPRY" evidence="2">
    <location>
        <begin position="257"/>
        <end position="437"/>
    </location>
</feature>
<dbReference type="InterPro" id="IPR003877">
    <property type="entry name" value="SPRY_dom"/>
</dbReference>
<evidence type="ECO:0000256" key="1">
    <source>
        <dbReference type="SAM" id="MobiDB-lite"/>
    </source>
</evidence>
<dbReference type="PANTHER" id="PTHR12245:SF13">
    <property type="entry name" value="B30.2_SPRY DOMAIN-CONTAINING PROTEIN"/>
    <property type="match status" value="1"/>
</dbReference>
<feature type="region of interest" description="Disordered" evidence="1">
    <location>
        <begin position="499"/>
        <end position="529"/>
    </location>
</feature>